<evidence type="ECO:0000313" key="2">
    <source>
        <dbReference type="EMBL" id="CAA7388614.1"/>
    </source>
</evidence>
<dbReference type="Proteomes" id="UP000663760">
    <property type="component" value="Chromosome 1"/>
</dbReference>
<dbReference type="OrthoDB" id="1431280at2759"/>
<feature type="transmembrane region" description="Helical" evidence="1">
    <location>
        <begin position="19"/>
        <end position="37"/>
    </location>
</feature>
<keyword evidence="1" id="KW-0812">Transmembrane</keyword>
<evidence type="ECO:0000256" key="1">
    <source>
        <dbReference type="SAM" id="Phobius"/>
    </source>
</evidence>
<accession>A0A7I8JXH2</accession>
<evidence type="ECO:0000313" key="3">
    <source>
        <dbReference type="Proteomes" id="UP000663760"/>
    </source>
</evidence>
<protein>
    <submittedName>
        <fullName evidence="2">Uncharacterized protein</fullName>
    </submittedName>
</protein>
<keyword evidence="1" id="KW-1133">Transmembrane helix</keyword>
<keyword evidence="3" id="KW-1185">Reference proteome</keyword>
<reference evidence="2" key="1">
    <citation type="submission" date="2020-02" db="EMBL/GenBank/DDBJ databases">
        <authorList>
            <person name="Scholz U."/>
            <person name="Mascher M."/>
            <person name="Fiebig A."/>
        </authorList>
    </citation>
    <scope>NUCLEOTIDE SEQUENCE</scope>
</reference>
<dbReference type="EMBL" id="LR746264">
    <property type="protein sequence ID" value="CAA7388614.1"/>
    <property type="molecule type" value="Genomic_DNA"/>
</dbReference>
<name>A0A7I8JXH2_SPIIN</name>
<gene>
    <name evidence="2" type="ORF">SI8410_01000818</name>
</gene>
<keyword evidence="1" id="KW-0472">Membrane</keyword>
<proteinExistence type="predicted"/>
<organism evidence="2 3">
    <name type="scientific">Spirodela intermedia</name>
    <name type="common">Intermediate duckweed</name>
    <dbReference type="NCBI Taxonomy" id="51605"/>
    <lineage>
        <taxon>Eukaryota</taxon>
        <taxon>Viridiplantae</taxon>
        <taxon>Streptophyta</taxon>
        <taxon>Embryophyta</taxon>
        <taxon>Tracheophyta</taxon>
        <taxon>Spermatophyta</taxon>
        <taxon>Magnoliopsida</taxon>
        <taxon>Liliopsida</taxon>
        <taxon>Araceae</taxon>
        <taxon>Lemnoideae</taxon>
        <taxon>Spirodela</taxon>
    </lineage>
</organism>
<sequence>MGKMCCFQGGDEEKGVDPVGLLIALVIALTLMVLCSAPRRKYVVAIRHRC</sequence>
<dbReference type="AlphaFoldDB" id="A0A7I8JXH2"/>